<reference evidence="1" key="1">
    <citation type="submission" date="2021-01" db="EMBL/GenBank/DDBJ databases">
        <authorList>
            <person name="Sun Q."/>
        </authorList>
    </citation>
    <scope>NUCLEOTIDE SEQUENCE</scope>
    <source>
        <strain evidence="1">YIM B02566</strain>
    </source>
</reference>
<dbReference type="Proteomes" id="UP000616151">
    <property type="component" value="Unassembled WGS sequence"/>
</dbReference>
<comment type="caution">
    <text evidence="1">The sequence shown here is derived from an EMBL/GenBank/DDBJ whole genome shotgun (WGS) entry which is preliminary data.</text>
</comment>
<gene>
    <name evidence="1" type="ORF">JHL16_32135</name>
</gene>
<proteinExistence type="predicted"/>
<protein>
    <submittedName>
        <fullName evidence="1">M48 family metallopeptidase</fullName>
    </submittedName>
</protein>
<evidence type="ECO:0000313" key="2">
    <source>
        <dbReference type="Proteomes" id="UP000616151"/>
    </source>
</evidence>
<accession>A0ACC5RF46</accession>
<name>A0ACC5RF46_9HYPH</name>
<keyword evidence="2" id="KW-1185">Reference proteome</keyword>
<evidence type="ECO:0000313" key="1">
    <source>
        <dbReference type="EMBL" id="MBK1871060.1"/>
    </source>
</evidence>
<organism evidence="1 2">
    <name type="scientific">Taklimakanibacter albus</name>
    <dbReference type="NCBI Taxonomy" id="2800327"/>
    <lineage>
        <taxon>Bacteria</taxon>
        <taxon>Pseudomonadati</taxon>
        <taxon>Pseudomonadota</taxon>
        <taxon>Alphaproteobacteria</taxon>
        <taxon>Hyphomicrobiales</taxon>
        <taxon>Aestuariivirgaceae</taxon>
        <taxon>Taklimakanibacter</taxon>
    </lineage>
</organism>
<sequence length="249" mass="28051">MSRFLEALGLVKRPKTIEPAQLAIEDKSISVTFRRHAKARRLVLRLSRDRSGVIVTLPPRVGRKEGLDFAKRSSQWIADRLATEPAKRPVEAGATILLRGEQFRIVATGSRRGAVTMQSGTIQISGDAAHLERRLVDWLKVEARHDLVKASEAYARAMDAKFHRVVVRDQKSRWGSCSSDGTLSYSWRLVLAPPFVLDYVAAHEVAHLKHMNHGRQFWRLVLTHCPNAARAKTWLKQHGAELHSYATGK</sequence>
<dbReference type="EMBL" id="JAENHL010000008">
    <property type="protein sequence ID" value="MBK1871060.1"/>
    <property type="molecule type" value="Genomic_DNA"/>
</dbReference>